<dbReference type="EMBL" id="JAEPRB010000125">
    <property type="protein sequence ID" value="KAG2220918.1"/>
    <property type="molecule type" value="Genomic_DNA"/>
</dbReference>
<organism evidence="2 3">
    <name type="scientific">Circinella minor</name>
    <dbReference type="NCBI Taxonomy" id="1195481"/>
    <lineage>
        <taxon>Eukaryota</taxon>
        <taxon>Fungi</taxon>
        <taxon>Fungi incertae sedis</taxon>
        <taxon>Mucoromycota</taxon>
        <taxon>Mucoromycotina</taxon>
        <taxon>Mucoromycetes</taxon>
        <taxon>Mucorales</taxon>
        <taxon>Lichtheimiaceae</taxon>
        <taxon>Circinella</taxon>
    </lineage>
</organism>
<feature type="compositionally biased region" description="Low complexity" evidence="1">
    <location>
        <begin position="1"/>
        <end position="31"/>
    </location>
</feature>
<sequence length="556" mass="62864">MPTTNNSKNNKSSSQLSSSSTQPLPSLPSQPQRHDKKNLHDFLTSLLISPNPPSAQDTVDFENLVLLMKNHTLFDPTHIPQIQDIKRFAAELPCLIPASTKPNVTNTISSNRNMNKITSKSSNKSDDSNNNNNDKSSSKETTSYATTLKPNIAPVPNFEFSFSSDRQVNFPPPPEKPLYTTDRPTYRRGGVYADEYDEVEDVKLEDEVDPEELEAIIQQRKILPLPKSRWGQKTVTATVLDEEDKSNKEQNVTNRNNQEIVSSSSKPGTSILGQQQERIAIRSSGGPSNRSSSSKTTTTTIKTSSLPLSPLSEEAQEFTSAENIQSLKPNKNLDESNNNLEKEMDVKSIVMSDKQQQQQQKFTSFRSETATQNKRSKNKIKKKKSSSVTKPTDHPINDDHEHSKRNTKLSATKKGKKSQHPLEQQQQSFSSRKDWLDVDLNSSDVSMIKNGNSDEWICLFCQYEIFRSGLEATLRKRGGYRRRRQRLLRAKDMNDSILQHHNKYASQLNVEEEEEKDSLLPLVRMSVDTRIRIVAGIHKDLVFNDCNNNNGDDENS</sequence>
<feature type="compositionally biased region" description="Polar residues" evidence="1">
    <location>
        <begin position="361"/>
        <end position="373"/>
    </location>
</feature>
<comment type="caution">
    <text evidence="2">The sequence shown here is derived from an EMBL/GenBank/DDBJ whole genome shotgun (WGS) entry which is preliminary data.</text>
</comment>
<feature type="region of interest" description="Disordered" evidence="1">
    <location>
        <begin position="350"/>
        <end position="431"/>
    </location>
</feature>
<feature type="region of interest" description="Disordered" evidence="1">
    <location>
        <begin position="100"/>
        <end position="143"/>
    </location>
</feature>
<feature type="compositionally biased region" description="Polar residues" evidence="1">
    <location>
        <begin position="100"/>
        <end position="118"/>
    </location>
</feature>
<dbReference type="OrthoDB" id="2286458at2759"/>
<evidence type="ECO:0000256" key="1">
    <source>
        <dbReference type="SAM" id="MobiDB-lite"/>
    </source>
</evidence>
<gene>
    <name evidence="2" type="ORF">INT45_013047</name>
</gene>
<feature type="compositionally biased region" description="Polar residues" evidence="1">
    <location>
        <begin position="421"/>
        <end position="430"/>
    </location>
</feature>
<feature type="compositionally biased region" description="Polar residues" evidence="1">
    <location>
        <begin position="249"/>
        <end position="277"/>
    </location>
</feature>
<feature type="compositionally biased region" description="Basic residues" evidence="1">
    <location>
        <begin position="374"/>
        <end position="385"/>
    </location>
</feature>
<feature type="region of interest" description="Disordered" evidence="1">
    <location>
        <begin position="241"/>
        <end position="337"/>
    </location>
</feature>
<feature type="compositionally biased region" description="Low complexity" evidence="1">
    <location>
        <begin position="281"/>
        <end position="312"/>
    </location>
</feature>
<feature type="compositionally biased region" description="Polar residues" evidence="1">
    <location>
        <begin position="317"/>
        <end position="337"/>
    </location>
</feature>
<feature type="compositionally biased region" description="Basic and acidic residues" evidence="1">
    <location>
        <begin position="391"/>
        <end position="404"/>
    </location>
</feature>
<keyword evidence="3" id="KW-1185">Reference proteome</keyword>
<reference evidence="2 3" key="1">
    <citation type="submission" date="2020-12" db="EMBL/GenBank/DDBJ databases">
        <title>Metabolic potential, ecology and presence of endohyphal bacteria is reflected in genomic diversity of Mucoromycotina.</title>
        <authorList>
            <person name="Muszewska A."/>
            <person name="Okrasinska A."/>
            <person name="Steczkiewicz K."/>
            <person name="Drgas O."/>
            <person name="Orlowska M."/>
            <person name="Perlinska-Lenart U."/>
            <person name="Aleksandrzak-Piekarczyk T."/>
            <person name="Szatraj K."/>
            <person name="Zielenkiewicz U."/>
            <person name="Pilsyk S."/>
            <person name="Malc E."/>
            <person name="Mieczkowski P."/>
            <person name="Kruszewska J.S."/>
            <person name="Biernat P."/>
            <person name="Pawlowska J."/>
        </authorList>
    </citation>
    <scope>NUCLEOTIDE SEQUENCE [LARGE SCALE GENOMIC DNA]</scope>
    <source>
        <strain evidence="2 3">CBS 142.35</strain>
    </source>
</reference>
<name>A0A8H7S3Q7_9FUNG</name>
<evidence type="ECO:0000313" key="2">
    <source>
        <dbReference type="EMBL" id="KAG2220918.1"/>
    </source>
</evidence>
<evidence type="ECO:0000313" key="3">
    <source>
        <dbReference type="Proteomes" id="UP000646827"/>
    </source>
</evidence>
<protein>
    <submittedName>
        <fullName evidence="2">Uncharacterized protein</fullName>
    </submittedName>
</protein>
<proteinExistence type="predicted"/>
<dbReference type="Proteomes" id="UP000646827">
    <property type="component" value="Unassembled WGS sequence"/>
</dbReference>
<feature type="compositionally biased region" description="Basic residues" evidence="1">
    <location>
        <begin position="405"/>
        <end position="419"/>
    </location>
</feature>
<feature type="region of interest" description="Disordered" evidence="1">
    <location>
        <begin position="164"/>
        <end position="191"/>
    </location>
</feature>
<feature type="region of interest" description="Disordered" evidence="1">
    <location>
        <begin position="1"/>
        <end position="35"/>
    </location>
</feature>
<accession>A0A8H7S3Q7</accession>
<dbReference type="AlphaFoldDB" id="A0A8H7S3Q7"/>